<feature type="non-terminal residue" evidence="1">
    <location>
        <position position="1"/>
    </location>
</feature>
<dbReference type="EMBL" id="VMGH01000006">
    <property type="protein sequence ID" value="TSC92257.1"/>
    <property type="molecule type" value="Genomic_DNA"/>
</dbReference>
<evidence type="ECO:0000313" key="2">
    <source>
        <dbReference type="Proteomes" id="UP000318296"/>
    </source>
</evidence>
<organism evidence="1 2">
    <name type="scientific">Candidatus Berkelbacteria bacterium Licking1014_96</name>
    <dbReference type="NCBI Taxonomy" id="2017149"/>
    <lineage>
        <taxon>Bacteria</taxon>
        <taxon>Candidatus Berkelbacteria</taxon>
    </lineage>
</organism>
<accession>A0A554LHE9</accession>
<evidence type="ECO:0000313" key="1">
    <source>
        <dbReference type="EMBL" id="TSC92257.1"/>
    </source>
</evidence>
<reference evidence="1 2" key="1">
    <citation type="submission" date="2017-07" db="EMBL/GenBank/DDBJ databases">
        <title>Mechanisms for carbon and nitrogen cycling indicate functional differentiation within the Candidate Phyla Radiation.</title>
        <authorList>
            <person name="Danczak R.E."/>
            <person name="Johnston M.D."/>
            <person name="Kenah C."/>
            <person name="Slattery M."/>
            <person name="Wrighton K.C."/>
            <person name="Wilkins M.J."/>
        </authorList>
    </citation>
    <scope>NUCLEOTIDE SEQUENCE [LARGE SCALE GENOMIC DNA]</scope>
    <source>
        <strain evidence="1">Licking1014_96</strain>
    </source>
</reference>
<gene>
    <name evidence="1" type="ORF">CEN92_53</name>
</gene>
<comment type="caution">
    <text evidence="1">The sequence shown here is derived from an EMBL/GenBank/DDBJ whole genome shotgun (WGS) entry which is preliminary data.</text>
</comment>
<name>A0A554LHE9_9BACT</name>
<proteinExistence type="predicted"/>
<protein>
    <submittedName>
        <fullName evidence="1">Transposase IS4 family protein</fullName>
    </submittedName>
</protein>
<sequence>LRKADLEGAKAWLHGKLLVAFLIETLITAGERFFPWGYPIVQERPKAPLSLEGDVTDASPL</sequence>
<dbReference type="AlphaFoldDB" id="A0A554LHE9"/>
<dbReference type="Proteomes" id="UP000318296">
    <property type="component" value="Unassembled WGS sequence"/>
</dbReference>